<dbReference type="InterPro" id="IPR028998">
    <property type="entry name" value="RimP_C"/>
</dbReference>
<dbReference type="EMBL" id="KB454484">
    <property type="protein sequence ID" value="EME32872.1"/>
    <property type="molecule type" value="Genomic_DNA"/>
</dbReference>
<dbReference type="HAMAP" id="MF_01077">
    <property type="entry name" value="RimP"/>
    <property type="match status" value="1"/>
</dbReference>
<name>M2XRL5_GALSU</name>
<keyword evidence="6" id="KW-1185">Reference proteome</keyword>
<dbReference type="Gramene" id="EME32872">
    <property type="protein sequence ID" value="EME32872"/>
    <property type="gene ID" value="Gasu_02230"/>
</dbReference>
<evidence type="ECO:0000256" key="1">
    <source>
        <dbReference type="ARBA" id="ARBA00022490"/>
    </source>
</evidence>
<dbReference type="PANTHER" id="PTHR33867">
    <property type="entry name" value="RIBOSOME MATURATION FACTOR RIMP"/>
    <property type="match status" value="1"/>
</dbReference>
<gene>
    <name evidence="5" type="ORF">Gasu_02230</name>
</gene>
<dbReference type="InterPro" id="IPR003728">
    <property type="entry name" value="Ribosome_maturation_RimP"/>
</dbReference>
<evidence type="ECO:0000256" key="2">
    <source>
        <dbReference type="ARBA" id="ARBA00022517"/>
    </source>
</evidence>
<feature type="domain" description="Ribosome maturation factor RimP C-terminal" evidence="4">
    <location>
        <begin position="167"/>
        <end position="229"/>
    </location>
</feature>
<dbReference type="InterPro" id="IPR028989">
    <property type="entry name" value="RimP_N"/>
</dbReference>
<dbReference type="InterPro" id="IPR036847">
    <property type="entry name" value="RimP_C_sf"/>
</dbReference>
<dbReference type="OrthoDB" id="44069at2759"/>
<dbReference type="Gene3D" id="3.30.300.70">
    <property type="entry name" value="RimP-like superfamily, N-terminal"/>
    <property type="match status" value="1"/>
</dbReference>
<accession>M2XRL5</accession>
<reference evidence="6" key="1">
    <citation type="journal article" date="2013" name="Science">
        <title>Gene transfer from bacteria and archaea facilitated evolution of an extremophilic eukaryote.</title>
        <authorList>
            <person name="Schonknecht G."/>
            <person name="Chen W.H."/>
            <person name="Ternes C.M."/>
            <person name="Barbier G.G."/>
            <person name="Shrestha R.P."/>
            <person name="Stanke M."/>
            <person name="Brautigam A."/>
            <person name="Baker B.J."/>
            <person name="Banfield J.F."/>
            <person name="Garavito R.M."/>
            <person name="Carr K."/>
            <person name="Wilkerson C."/>
            <person name="Rensing S.A."/>
            <person name="Gagneul D."/>
            <person name="Dickenson N.E."/>
            <person name="Oesterhelt C."/>
            <person name="Lercher M.J."/>
            <person name="Weber A.P."/>
        </authorList>
    </citation>
    <scope>NUCLEOTIDE SEQUENCE [LARGE SCALE GENOMIC DNA]</scope>
    <source>
        <strain evidence="6">074W</strain>
    </source>
</reference>
<dbReference type="CDD" id="cd01734">
    <property type="entry name" value="YlxS_C"/>
    <property type="match status" value="1"/>
</dbReference>
<dbReference type="KEGG" id="gsl:Gasu_02230"/>
<dbReference type="InterPro" id="IPR035956">
    <property type="entry name" value="RimP_N_sf"/>
</dbReference>
<evidence type="ECO:0000259" key="4">
    <source>
        <dbReference type="Pfam" id="PF17384"/>
    </source>
</evidence>
<dbReference type="GeneID" id="17091413"/>
<dbReference type="Proteomes" id="UP000030680">
    <property type="component" value="Unassembled WGS sequence"/>
</dbReference>
<evidence type="ECO:0000313" key="6">
    <source>
        <dbReference type="Proteomes" id="UP000030680"/>
    </source>
</evidence>
<dbReference type="AlphaFoldDB" id="M2XRL5"/>
<dbReference type="RefSeq" id="XP_005709392.1">
    <property type="nucleotide sequence ID" value="XM_005709335.1"/>
</dbReference>
<dbReference type="Pfam" id="PF17384">
    <property type="entry name" value="DUF150_C"/>
    <property type="match status" value="1"/>
</dbReference>
<dbReference type="Pfam" id="PF02576">
    <property type="entry name" value="RimP_N"/>
    <property type="match status" value="1"/>
</dbReference>
<protein>
    <submittedName>
        <fullName evidence="5">Uncharacterized protein</fullName>
    </submittedName>
</protein>
<dbReference type="SUPFAM" id="SSF75420">
    <property type="entry name" value="YhbC-like, N-terminal domain"/>
    <property type="match status" value="1"/>
</dbReference>
<dbReference type="GO" id="GO:0006412">
    <property type="term" value="P:translation"/>
    <property type="evidence" value="ECO:0007669"/>
    <property type="project" value="TreeGrafter"/>
</dbReference>
<proteinExistence type="inferred from homology"/>
<dbReference type="GO" id="GO:0005829">
    <property type="term" value="C:cytosol"/>
    <property type="evidence" value="ECO:0007669"/>
    <property type="project" value="TreeGrafter"/>
</dbReference>
<feature type="domain" description="Ribosome maturation factor RimP N-terminal" evidence="3">
    <location>
        <begin position="101"/>
        <end position="163"/>
    </location>
</feature>
<dbReference type="PANTHER" id="PTHR33867:SF1">
    <property type="entry name" value="RIBOSOME MATURATION FACTOR RIMP"/>
    <property type="match status" value="1"/>
</dbReference>
<evidence type="ECO:0000313" key="5">
    <source>
        <dbReference type="EMBL" id="EME32872.1"/>
    </source>
</evidence>
<keyword evidence="1" id="KW-0963">Cytoplasm</keyword>
<dbReference type="SUPFAM" id="SSF74942">
    <property type="entry name" value="YhbC-like, C-terminal domain"/>
    <property type="match status" value="1"/>
</dbReference>
<evidence type="ECO:0000259" key="3">
    <source>
        <dbReference type="Pfam" id="PF02576"/>
    </source>
</evidence>
<keyword evidence="2" id="KW-0690">Ribosome biogenesis</keyword>
<sequence length="235" mass="25937">MFVTVSIGKLVSRTFRVQSCLTIRSSISCYMLYGNCRFVELSGKKSKDFAWPFKRFCCCSNLPPNETAESSVSDTSESKRSGEPIFISRARQLAEKAAHDLSLTIENMHWSGGKLVVYISHIDSETSPNLGDCSALSRSLSRLLDEDDVIPFSYQLEVSTPGLSGVLNTDKDFSVFKGFPIRVTTSEEHKGKKEFGGRLAGHSLDAIRVNSAGKMTKIPRALVKQVVLIESSKIL</sequence>
<organism evidence="5 6">
    <name type="scientific">Galdieria sulphuraria</name>
    <name type="common">Red alga</name>
    <dbReference type="NCBI Taxonomy" id="130081"/>
    <lineage>
        <taxon>Eukaryota</taxon>
        <taxon>Rhodophyta</taxon>
        <taxon>Bangiophyceae</taxon>
        <taxon>Galdieriales</taxon>
        <taxon>Galdieriaceae</taxon>
        <taxon>Galdieria</taxon>
    </lineage>
</organism>
<dbReference type="GO" id="GO:0000028">
    <property type="term" value="P:ribosomal small subunit assembly"/>
    <property type="evidence" value="ECO:0007669"/>
    <property type="project" value="TreeGrafter"/>
</dbReference>